<comment type="caution">
    <text evidence="2">The sequence shown here is derived from an EMBL/GenBank/DDBJ whole genome shotgun (WGS) entry which is preliminary data.</text>
</comment>
<gene>
    <name evidence="2" type="ORF">D3876_01180</name>
</gene>
<feature type="compositionally biased region" description="Pro residues" evidence="1">
    <location>
        <begin position="35"/>
        <end position="44"/>
    </location>
</feature>
<evidence type="ECO:0000313" key="3">
    <source>
        <dbReference type="Proteomes" id="UP000286100"/>
    </source>
</evidence>
<evidence type="ECO:0000313" key="2">
    <source>
        <dbReference type="EMBL" id="RJF94148.1"/>
    </source>
</evidence>
<dbReference type="EMBL" id="QYUM01000002">
    <property type="protein sequence ID" value="RJF94148.1"/>
    <property type="molecule type" value="Genomic_DNA"/>
</dbReference>
<dbReference type="AlphaFoldDB" id="A0A418WSB8"/>
<name>A0A418WSB8_9SPHN</name>
<accession>A0A418WSB8</accession>
<evidence type="ECO:0000256" key="1">
    <source>
        <dbReference type="SAM" id="MobiDB-lite"/>
    </source>
</evidence>
<reference evidence="2 3" key="1">
    <citation type="submission" date="2018-09" db="EMBL/GenBank/DDBJ databases">
        <authorList>
            <person name="Zhu H."/>
        </authorList>
    </citation>
    <scope>NUCLEOTIDE SEQUENCE [LARGE SCALE GENOMIC DNA]</scope>
    <source>
        <strain evidence="2 3">K2R01-6</strain>
    </source>
</reference>
<protein>
    <recommendedName>
        <fullName evidence="4">Antifreeze protein</fullName>
    </recommendedName>
</protein>
<evidence type="ECO:0008006" key="4">
    <source>
        <dbReference type="Google" id="ProtNLM"/>
    </source>
</evidence>
<keyword evidence="3" id="KW-1185">Reference proteome</keyword>
<dbReference type="OrthoDB" id="7388088at2"/>
<sequence>MALALAGAGLLAAIPAIGQEAPESLLPEGFGDPVTAPPPPPPSQRPADTARPSEPLTVPVSPLVEAEEGEEDDEEALIGFAMPSAPVRPLGSVGPLHDVDGGLGQGAFGAADGAALSQMMRRLDAPLPSRWASILLRRTLLSNVPAPSGVSAPDWIAERAWLLLRMGEADSARLLVQSADVSQYSPKLFQVAMQTSLALGDPAGLCPLVEPASATSRETGWILARAMCAALSGEPGTASAAIEDARRTRLGGRRSIDLLLAEKVVGAGVDGRRSVTIEWDGVEQLTTWRYGLATATNVEIPARLFQTAGRQVAGWRARASMLPDGDRIATGRRAAVLGVLSGAALVDLYGAVLDRMDPADSAGTPPLALREAYAGEDVDARLAALRDIWGDSDDGVERYANLILTARAAARVPVDPDYVADTPSLIGAMFTAGFDRGASRWSSAVEDAEEGDAWALLAVGSPRPGVTVSAARAESYATSVDSLKGQFLVAGLAGLGRLSGEEASALAGELEFDLARGSKWSTLLERAVEARQPGTVVLLAALGMQTVDWRYVPPAHLYRIVSALRRVGLEPEARMIAAEALTRV</sequence>
<organism evidence="2 3">
    <name type="scientific">Sphingomonas cavernae</name>
    <dbReference type="NCBI Taxonomy" id="2320861"/>
    <lineage>
        <taxon>Bacteria</taxon>
        <taxon>Pseudomonadati</taxon>
        <taxon>Pseudomonadota</taxon>
        <taxon>Alphaproteobacteria</taxon>
        <taxon>Sphingomonadales</taxon>
        <taxon>Sphingomonadaceae</taxon>
        <taxon>Sphingomonas</taxon>
    </lineage>
</organism>
<feature type="region of interest" description="Disordered" evidence="1">
    <location>
        <begin position="23"/>
        <end position="60"/>
    </location>
</feature>
<proteinExistence type="predicted"/>
<dbReference type="Proteomes" id="UP000286100">
    <property type="component" value="Unassembled WGS sequence"/>
</dbReference>